<dbReference type="EMBL" id="JAERUA010000016">
    <property type="protein sequence ID" value="KAI1889053.1"/>
    <property type="molecule type" value="Genomic_DNA"/>
</dbReference>
<dbReference type="OrthoDB" id="1856718at2759"/>
<evidence type="ECO:0000256" key="4">
    <source>
        <dbReference type="ARBA" id="ARBA00022630"/>
    </source>
</evidence>
<dbReference type="InterPro" id="IPR023173">
    <property type="entry name" value="NADPH_Cyt_P450_Rdtase_alpha"/>
</dbReference>
<dbReference type="Pfam" id="PF00667">
    <property type="entry name" value="FAD_binding_1"/>
    <property type="match status" value="1"/>
</dbReference>
<dbReference type="Proteomes" id="UP000829720">
    <property type="component" value="Unassembled WGS sequence"/>
</dbReference>
<comment type="cofactor">
    <cofactor evidence="1">
        <name>FMN</name>
        <dbReference type="ChEBI" id="CHEBI:58210"/>
    </cofactor>
</comment>
<dbReference type="InterPro" id="IPR001709">
    <property type="entry name" value="Flavoprot_Pyr_Nucl_cyt_Rdtase"/>
</dbReference>
<dbReference type="Gene3D" id="3.40.50.80">
    <property type="entry name" value="Nucleotide-binding domain of ferredoxin-NADP reductase (FNR) module"/>
    <property type="match status" value="1"/>
</dbReference>
<keyword evidence="4" id="KW-0285">Flavoprotein</keyword>
<gene>
    <name evidence="16" type="ORF">AGOR_G00175100</name>
</gene>
<dbReference type="Pfam" id="PF00175">
    <property type="entry name" value="NAD_binding_1"/>
    <property type="match status" value="1"/>
</dbReference>
<keyword evidence="3" id="KW-0028">Amino-acid biosynthesis</keyword>
<dbReference type="PROSITE" id="PS51384">
    <property type="entry name" value="FAD_FR"/>
    <property type="match status" value="1"/>
</dbReference>
<evidence type="ECO:0000256" key="5">
    <source>
        <dbReference type="ARBA" id="ARBA00022643"/>
    </source>
</evidence>
<dbReference type="CDD" id="cd06203">
    <property type="entry name" value="methionine_synthase_red"/>
    <property type="match status" value="1"/>
</dbReference>
<dbReference type="GO" id="GO:0030586">
    <property type="term" value="F:[methionine synthase] reductase (NADPH) activity"/>
    <property type="evidence" value="ECO:0007669"/>
    <property type="project" value="UniProtKB-EC"/>
</dbReference>
<sequence length="735" mass="81574">MGPSWIVTCGKCVFHHVTQHKEQWYRIRHSSVVRPSTPVMPCEAKRRFLLLYGSQRGQAKSIAEEISDQAKEHGFVADVYCLSQEDRYNLERETAPVVFIVSTTGDGDPPDTAIKFVKAIKSKTLPSDHFTHLRYAFLALGDTNYANFCNGGKTIDSRLQELGGEHFYATGHADDGVGLELVVDPWIEGLWEATKKVLAEMSTSQERQECASTVQNVDLGKDDKESTDNSMPDLKIQLLEISDSKDQSPGPIKPACEGQASASPPAALVASLTSSLPPLSVSALNVPALPPPYIEVRLLDEATEQTSNPCPDGTFHLVPVCCASRLTREDAVKTALLLELDISAQQITYQPGDSFNVVCPNCDHEVEELLSRLALEEQRNHSVHLQLRADTKKKAAQIPSYIPEKSTLQYLLTWCLEIRSVPKKAFLRALADFATDAGEKRRLQELCSKQGSADYNHFVRDPSLCLLDVLRGFPSCSPPLSLLIEHLPKLQPRSYSAASSSLCHPGKLHFVFNIVEFPACPERPVGRRGVCTGWLSELASPLLQSSGVASSPFDLPKVNVSLRPSVSFRLPSDPAVPLIMVGPGTGVAPFIGFLQHREKQRNETPDAIFGETWLFFGCRHKDREYLFREELEGFIEKGTLTHLHVCFSRDDPDSTEARPKYVQHNLLLYASHVADILLKQDGCLYVCGDAKNMAKDVNDALIDIVAKELQKDKLEAMKTLAGLREEKRYLQDIWS</sequence>
<feature type="region of interest" description="Disordered" evidence="13">
    <location>
        <begin position="209"/>
        <end position="230"/>
    </location>
</feature>
<dbReference type="Gene3D" id="1.20.990.10">
    <property type="entry name" value="NADPH-cytochrome p450 Reductase, Chain A, domain 3"/>
    <property type="match status" value="2"/>
</dbReference>
<comment type="caution">
    <text evidence="16">The sequence shown here is derived from an EMBL/GenBank/DDBJ whole genome shotgun (WGS) entry which is preliminary data.</text>
</comment>
<evidence type="ECO:0000259" key="15">
    <source>
        <dbReference type="PROSITE" id="PS51384"/>
    </source>
</evidence>
<feature type="region of interest" description="Disordered" evidence="13">
    <location>
        <begin position="241"/>
        <end position="260"/>
    </location>
</feature>
<evidence type="ECO:0000256" key="3">
    <source>
        <dbReference type="ARBA" id="ARBA00022605"/>
    </source>
</evidence>
<dbReference type="PANTHER" id="PTHR19384">
    <property type="entry name" value="NITRIC OXIDE SYNTHASE-RELATED"/>
    <property type="match status" value="1"/>
</dbReference>
<dbReference type="GO" id="GO:0050667">
    <property type="term" value="P:homocysteine metabolic process"/>
    <property type="evidence" value="ECO:0007669"/>
    <property type="project" value="TreeGrafter"/>
</dbReference>
<organism evidence="16 17">
    <name type="scientific">Albula goreensis</name>
    <dbReference type="NCBI Taxonomy" id="1534307"/>
    <lineage>
        <taxon>Eukaryota</taxon>
        <taxon>Metazoa</taxon>
        <taxon>Chordata</taxon>
        <taxon>Craniata</taxon>
        <taxon>Vertebrata</taxon>
        <taxon>Euteleostomi</taxon>
        <taxon>Actinopterygii</taxon>
        <taxon>Neopterygii</taxon>
        <taxon>Teleostei</taxon>
        <taxon>Albuliformes</taxon>
        <taxon>Albulidae</taxon>
        <taxon>Albula</taxon>
    </lineage>
</organism>
<evidence type="ECO:0000313" key="16">
    <source>
        <dbReference type="EMBL" id="KAI1889053.1"/>
    </source>
</evidence>
<dbReference type="InterPro" id="IPR039261">
    <property type="entry name" value="FNR_nucleotide-bd"/>
</dbReference>
<evidence type="ECO:0000256" key="13">
    <source>
        <dbReference type="SAM" id="MobiDB-lite"/>
    </source>
</evidence>
<dbReference type="InterPro" id="IPR003097">
    <property type="entry name" value="CysJ-like_FAD-binding"/>
</dbReference>
<dbReference type="FunFam" id="3.40.50.360:FF:000059">
    <property type="entry name" value="5-methyltetrahydrofolate-homocysteine methyltransferase reductase"/>
    <property type="match status" value="1"/>
</dbReference>
<dbReference type="PRINTS" id="PR00369">
    <property type="entry name" value="FLAVODOXIN"/>
</dbReference>
<dbReference type="SUPFAM" id="SSF63380">
    <property type="entry name" value="Riboflavin synthase domain-like"/>
    <property type="match status" value="1"/>
</dbReference>
<evidence type="ECO:0000256" key="8">
    <source>
        <dbReference type="ARBA" id="ARBA00022857"/>
    </source>
</evidence>
<dbReference type="FunFam" id="1.20.990.10:FF:000007">
    <property type="entry name" value="Methionine synthase reductase"/>
    <property type="match status" value="1"/>
</dbReference>
<feature type="domain" description="Flavodoxin-like" evidence="14">
    <location>
        <begin position="48"/>
        <end position="191"/>
    </location>
</feature>
<dbReference type="GO" id="GO:0050660">
    <property type="term" value="F:flavin adenine dinucleotide binding"/>
    <property type="evidence" value="ECO:0007669"/>
    <property type="project" value="TreeGrafter"/>
</dbReference>
<dbReference type="GO" id="GO:0009086">
    <property type="term" value="P:methionine biosynthetic process"/>
    <property type="evidence" value="ECO:0007669"/>
    <property type="project" value="UniProtKB-KW"/>
</dbReference>
<evidence type="ECO:0000256" key="1">
    <source>
        <dbReference type="ARBA" id="ARBA00001917"/>
    </source>
</evidence>
<dbReference type="InterPro" id="IPR017938">
    <property type="entry name" value="Riboflavin_synthase-like_b-brl"/>
</dbReference>
<dbReference type="EC" id="1.16.1.8" evidence="11"/>
<name>A0A8T3CUW4_9TELE</name>
<evidence type="ECO:0000256" key="9">
    <source>
        <dbReference type="ARBA" id="ARBA00023002"/>
    </source>
</evidence>
<accession>A0A8T3CUW4</accession>
<keyword evidence="6" id="KW-0949">S-adenosyl-L-methionine</keyword>
<keyword evidence="9" id="KW-0560">Oxidoreductase</keyword>
<dbReference type="PANTHER" id="PTHR19384:SF84">
    <property type="entry name" value="METHIONINE SYNTHASE REDUCTASE"/>
    <property type="match status" value="1"/>
</dbReference>
<evidence type="ECO:0000256" key="10">
    <source>
        <dbReference type="ARBA" id="ARBA00023167"/>
    </source>
</evidence>
<dbReference type="InterPro" id="IPR001094">
    <property type="entry name" value="Flavdoxin-like"/>
</dbReference>
<dbReference type="GO" id="GO:0005829">
    <property type="term" value="C:cytosol"/>
    <property type="evidence" value="ECO:0007669"/>
    <property type="project" value="TreeGrafter"/>
</dbReference>
<dbReference type="Pfam" id="PF00258">
    <property type="entry name" value="Flavodoxin_1"/>
    <property type="match status" value="1"/>
</dbReference>
<dbReference type="PROSITE" id="PS50902">
    <property type="entry name" value="FLAVODOXIN_LIKE"/>
    <property type="match status" value="1"/>
</dbReference>
<keyword evidence="8" id="KW-0521">NADP</keyword>
<dbReference type="PRINTS" id="PR00371">
    <property type="entry name" value="FPNCR"/>
</dbReference>
<evidence type="ECO:0000256" key="7">
    <source>
        <dbReference type="ARBA" id="ARBA00022827"/>
    </source>
</evidence>
<dbReference type="Gene3D" id="2.40.30.10">
    <property type="entry name" value="Translation factors"/>
    <property type="match status" value="1"/>
</dbReference>
<evidence type="ECO:0000256" key="12">
    <source>
        <dbReference type="ARBA" id="ARBA00040659"/>
    </source>
</evidence>
<evidence type="ECO:0000313" key="17">
    <source>
        <dbReference type="Proteomes" id="UP000829720"/>
    </source>
</evidence>
<dbReference type="AlphaFoldDB" id="A0A8T3CUW4"/>
<dbReference type="FunFam" id="3.40.50.80:FF:000018">
    <property type="entry name" value="NADPH--cytochrome P450 reductase"/>
    <property type="match status" value="1"/>
</dbReference>
<keyword evidence="10" id="KW-0486">Methionine biosynthesis</keyword>
<evidence type="ECO:0000259" key="14">
    <source>
        <dbReference type="PROSITE" id="PS50902"/>
    </source>
</evidence>
<keyword evidence="7" id="KW-0274">FAD</keyword>
<evidence type="ECO:0000256" key="2">
    <source>
        <dbReference type="ARBA" id="ARBA00001974"/>
    </source>
</evidence>
<keyword evidence="17" id="KW-1185">Reference proteome</keyword>
<dbReference type="GO" id="GO:0010181">
    <property type="term" value="F:FMN binding"/>
    <property type="evidence" value="ECO:0007669"/>
    <property type="project" value="InterPro"/>
</dbReference>
<dbReference type="Gene3D" id="3.40.50.360">
    <property type="match status" value="1"/>
</dbReference>
<dbReference type="SUPFAM" id="SSF52343">
    <property type="entry name" value="Ferredoxin reductase-like, C-terminal NADP-linked domain"/>
    <property type="match status" value="1"/>
</dbReference>
<proteinExistence type="predicted"/>
<protein>
    <recommendedName>
        <fullName evidence="12">Methionine synthase reductase</fullName>
        <ecNumber evidence="11">1.16.1.8</ecNumber>
    </recommendedName>
</protein>
<dbReference type="SUPFAM" id="SSF52218">
    <property type="entry name" value="Flavoproteins"/>
    <property type="match status" value="1"/>
</dbReference>
<keyword evidence="5" id="KW-0288">FMN</keyword>
<comment type="cofactor">
    <cofactor evidence="2">
        <name>FAD</name>
        <dbReference type="ChEBI" id="CHEBI:57692"/>
    </cofactor>
</comment>
<dbReference type="InterPro" id="IPR017927">
    <property type="entry name" value="FAD-bd_FR_type"/>
</dbReference>
<evidence type="ECO:0000256" key="11">
    <source>
        <dbReference type="ARBA" id="ARBA00039088"/>
    </source>
</evidence>
<dbReference type="InterPro" id="IPR001433">
    <property type="entry name" value="OxRdtase_FAD/NAD-bd"/>
</dbReference>
<reference evidence="16" key="1">
    <citation type="submission" date="2021-01" db="EMBL/GenBank/DDBJ databases">
        <authorList>
            <person name="Zahm M."/>
            <person name="Roques C."/>
            <person name="Cabau C."/>
            <person name="Klopp C."/>
            <person name="Donnadieu C."/>
            <person name="Jouanno E."/>
            <person name="Lampietro C."/>
            <person name="Louis A."/>
            <person name="Herpin A."/>
            <person name="Echchiki A."/>
            <person name="Berthelot C."/>
            <person name="Parey E."/>
            <person name="Roest-Crollius H."/>
            <person name="Braasch I."/>
            <person name="Postlethwait J."/>
            <person name="Bobe J."/>
            <person name="Montfort J."/>
            <person name="Bouchez O."/>
            <person name="Begum T."/>
            <person name="Mejri S."/>
            <person name="Adams A."/>
            <person name="Chen W.-J."/>
            <person name="Guiguen Y."/>
        </authorList>
    </citation>
    <scope>NUCLEOTIDE SEQUENCE</scope>
    <source>
        <tissue evidence="16">Blood</tissue>
    </source>
</reference>
<dbReference type="InterPro" id="IPR029039">
    <property type="entry name" value="Flavoprotein-like_sf"/>
</dbReference>
<dbReference type="InterPro" id="IPR008254">
    <property type="entry name" value="Flavodoxin/NO_synth"/>
</dbReference>
<evidence type="ECO:0000256" key="6">
    <source>
        <dbReference type="ARBA" id="ARBA00022691"/>
    </source>
</evidence>
<feature type="domain" description="FAD-binding FR-type" evidence="15">
    <location>
        <begin position="313"/>
        <end position="571"/>
    </location>
</feature>